<name>A0A379ZK32_SERMA</name>
<evidence type="ECO:0000313" key="1">
    <source>
        <dbReference type="EMBL" id="SUI63442.1"/>
    </source>
</evidence>
<dbReference type="RefSeq" id="WP_048795332.1">
    <property type="nucleotide sequence ID" value="NZ_AP021873.1"/>
</dbReference>
<evidence type="ECO:0000313" key="2">
    <source>
        <dbReference type="Proteomes" id="UP000254765"/>
    </source>
</evidence>
<proteinExistence type="predicted"/>
<protein>
    <submittedName>
        <fullName evidence="1">Uncharacterized protein</fullName>
    </submittedName>
</protein>
<organism evidence="1 2">
    <name type="scientific">Serratia marcescens</name>
    <dbReference type="NCBI Taxonomy" id="615"/>
    <lineage>
        <taxon>Bacteria</taxon>
        <taxon>Pseudomonadati</taxon>
        <taxon>Pseudomonadota</taxon>
        <taxon>Gammaproteobacteria</taxon>
        <taxon>Enterobacterales</taxon>
        <taxon>Yersiniaceae</taxon>
        <taxon>Serratia</taxon>
    </lineage>
</organism>
<dbReference type="AlphaFoldDB" id="A0A379ZK32"/>
<dbReference type="EMBL" id="UGYK01000002">
    <property type="protein sequence ID" value="SUI63442.1"/>
    <property type="molecule type" value="Genomic_DNA"/>
</dbReference>
<accession>A0A379ZK32</accession>
<sequence length="129" mass="14481">MSHRDKQYFDFMLGDNRLLRASLIPRHDGSYSPHLSEIVDIPHPADDIPLTPVPCEQGSGQYEAFMQLLGVVLWKISKTATRLESVIIRAGVDDDGEKTLLKITHHFAPGVMVSRGRVADVVSVRREPY</sequence>
<gene>
    <name evidence="1" type="ORF">NCTC10211_03908</name>
</gene>
<dbReference type="Proteomes" id="UP000254765">
    <property type="component" value="Unassembled WGS sequence"/>
</dbReference>
<reference evidence="1 2" key="1">
    <citation type="submission" date="2018-06" db="EMBL/GenBank/DDBJ databases">
        <authorList>
            <consortium name="Pathogen Informatics"/>
            <person name="Doyle S."/>
        </authorList>
    </citation>
    <scope>NUCLEOTIDE SEQUENCE [LARGE SCALE GENOMIC DNA]</scope>
    <source>
        <strain evidence="1 2">NCTC10211</strain>
    </source>
</reference>